<name>A0A6A5YKZ8_9PLEO</name>
<dbReference type="AlphaFoldDB" id="A0A6A5YKZ8"/>
<dbReference type="Pfam" id="PF12697">
    <property type="entry name" value="Abhydrolase_6"/>
    <property type="match status" value="1"/>
</dbReference>
<dbReference type="PANTHER" id="PTHR43039">
    <property type="entry name" value="ESTERASE-RELATED"/>
    <property type="match status" value="1"/>
</dbReference>
<proteinExistence type="inferred from homology"/>
<feature type="domain" description="AB hydrolase-1" evidence="2">
    <location>
        <begin position="183"/>
        <end position="418"/>
    </location>
</feature>
<evidence type="ECO:0000259" key="2">
    <source>
        <dbReference type="Pfam" id="PF12697"/>
    </source>
</evidence>
<dbReference type="OrthoDB" id="2851338at2759"/>
<dbReference type="InterPro" id="IPR000073">
    <property type="entry name" value="AB_hydrolase_1"/>
</dbReference>
<dbReference type="InterPro" id="IPR029058">
    <property type="entry name" value="AB_hydrolase_fold"/>
</dbReference>
<evidence type="ECO:0000256" key="1">
    <source>
        <dbReference type="ARBA" id="ARBA00008645"/>
    </source>
</evidence>
<dbReference type="EMBL" id="ML977352">
    <property type="protein sequence ID" value="KAF2107775.1"/>
    <property type="molecule type" value="Genomic_DNA"/>
</dbReference>
<dbReference type="Proteomes" id="UP000799770">
    <property type="component" value="Unassembled WGS sequence"/>
</dbReference>
<keyword evidence="4" id="KW-1185">Reference proteome</keyword>
<reference evidence="3" key="1">
    <citation type="journal article" date="2020" name="Stud. Mycol.">
        <title>101 Dothideomycetes genomes: a test case for predicting lifestyles and emergence of pathogens.</title>
        <authorList>
            <person name="Haridas S."/>
            <person name="Albert R."/>
            <person name="Binder M."/>
            <person name="Bloem J."/>
            <person name="Labutti K."/>
            <person name="Salamov A."/>
            <person name="Andreopoulos B."/>
            <person name="Baker S."/>
            <person name="Barry K."/>
            <person name="Bills G."/>
            <person name="Bluhm B."/>
            <person name="Cannon C."/>
            <person name="Castanera R."/>
            <person name="Culley D."/>
            <person name="Daum C."/>
            <person name="Ezra D."/>
            <person name="Gonzalez J."/>
            <person name="Henrissat B."/>
            <person name="Kuo A."/>
            <person name="Liang C."/>
            <person name="Lipzen A."/>
            <person name="Lutzoni F."/>
            <person name="Magnuson J."/>
            <person name="Mondo S."/>
            <person name="Nolan M."/>
            <person name="Ohm R."/>
            <person name="Pangilinan J."/>
            <person name="Park H.-J."/>
            <person name="Ramirez L."/>
            <person name="Alfaro M."/>
            <person name="Sun H."/>
            <person name="Tritt A."/>
            <person name="Yoshinaga Y."/>
            <person name="Zwiers L.-H."/>
            <person name="Turgeon B."/>
            <person name="Goodwin S."/>
            <person name="Spatafora J."/>
            <person name="Crous P."/>
            <person name="Grigoriev I."/>
        </authorList>
    </citation>
    <scope>NUCLEOTIDE SEQUENCE</scope>
    <source>
        <strain evidence="3">CBS 627.86</strain>
    </source>
</reference>
<dbReference type="Gene3D" id="3.40.50.1820">
    <property type="entry name" value="alpha/beta hydrolase"/>
    <property type="match status" value="1"/>
</dbReference>
<evidence type="ECO:0000313" key="3">
    <source>
        <dbReference type="EMBL" id="KAF2107775.1"/>
    </source>
</evidence>
<sequence>MIAVYLTLQEGEGKEKELERWYNEEHVSLLQKVPGWRRTRRYVTSYLDIQDGRSKEFLALHEYAPKNGLGGPEFKAATSTKWNDEIYKSVVAEKRRRTYDLYYTFGPAPRDLGSLYDKAIIEASSTDELTKTYPASKTPSSIPAIESFITTKDGVTLPYRLEGSPDPHAPLLILANSILVDYGIWNDFVTHFIKATNNKYRIVRFNTRGRTSLPEQSSKLITIETLGEDVITILDALRAPTASIVGVSLGGATALYTGLTYPSRISAFVSCDTNSVAPASNKKAWGERIEVCEKEGAKTTSGEPTVGEDLAELTVRRWFTKESYADPTISKKIEITKTMVRENSLQGFRDSVNALYEYDFRSQMAGFKGKGAFLVGAGDGVLPKTMKEMADSLGGGVELKEIEGAGHLPMVEKPDEVAGFVAGFLG</sequence>
<organism evidence="3 4">
    <name type="scientific">Lophiotrema nucula</name>
    <dbReference type="NCBI Taxonomy" id="690887"/>
    <lineage>
        <taxon>Eukaryota</taxon>
        <taxon>Fungi</taxon>
        <taxon>Dikarya</taxon>
        <taxon>Ascomycota</taxon>
        <taxon>Pezizomycotina</taxon>
        <taxon>Dothideomycetes</taxon>
        <taxon>Pleosporomycetidae</taxon>
        <taxon>Pleosporales</taxon>
        <taxon>Lophiotremataceae</taxon>
        <taxon>Lophiotrema</taxon>
    </lineage>
</organism>
<dbReference type="GO" id="GO:0016787">
    <property type="term" value="F:hydrolase activity"/>
    <property type="evidence" value="ECO:0007669"/>
    <property type="project" value="UniProtKB-KW"/>
</dbReference>
<keyword evidence="3" id="KW-0378">Hydrolase</keyword>
<gene>
    <name evidence="3" type="ORF">BDV96DRAFT_588736</name>
</gene>
<accession>A0A6A5YKZ8</accession>
<evidence type="ECO:0000313" key="4">
    <source>
        <dbReference type="Proteomes" id="UP000799770"/>
    </source>
</evidence>
<protein>
    <submittedName>
        <fullName evidence="3">Alpha/Beta hydrolase protein</fullName>
    </submittedName>
</protein>
<dbReference type="SUPFAM" id="SSF53474">
    <property type="entry name" value="alpha/beta-Hydrolases"/>
    <property type="match status" value="1"/>
</dbReference>
<comment type="similarity">
    <text evidence="1">Belongs to the AB hydrolase superfamily.</text>
</comment>